<dbReference type="Gene3D" id="2.60.120.590">
    <property type="entry name" value="Alpha-ketoglutarate-dependent dioxygenase AlkB-like"/>
    <property type="match status" value="1"/>
</dbReference>
<evidence type="ECO:0008006" key="3">
    <source>
        <dbReference type="Google" id="ProtNLM"/>
    </source>
</evidence>
<dbReference type="GO" id="GO:0051213">
    <property type="term" value="F:dioxygenase activity"/>
    <property type="evidence" value="ECO:0007669"/>
    <property type="project" value="InterPro"/>
</dbReference>
<dbReference type="PANTHER" id="PTHR31212">
    <property type="entry name" value="ALPHA-KETOGLUTARATE-DEPENDENT DIOXYGENASE ALKB HOMOLOG 3"/>
    <property type="match status" value="1"/>
</dbReference>
<protein>
    <recommendedName>
        <fullName evidence="3">Alpha-ketoglutarate-dependent dioxygenase AlkB-like domain-containing protein</fullName>
    </recommendedName>
</protein>
<dbReference type="AlphaFoldDB" id="A0A1E5PKN8"/>
<dbReference type="InterPro" id="IPR032854">
    <property type="entry name" value="ALKBH3"/>
</dbReference>
<dbReference type="Proteomes" id="UP000095705">
    <property type="component" value="Unassembled WGS sequence"/>
</dbReference>
<sequence>MPLGSRISDEIISRAVPAGGDLFAELSASTRWEDVGKGRQGAVLTRIDGAADSGVPLVRTTTPYGSPAQPFGPVHERLAQQVQEHAGLPAGFNNALIERYTNAYRTMGSHCDQALDLANGTFIAVFSCYGFLEAGPVRKLVFESKESDAEKFEIPLTHHSVVAFSVDSNRRLRHKIVAETPVPAADNTWLGVTFRTSKTFLRFHDGHAYLPQGPRLTLADDDQRREFYALRRRENQETIFTYPPLTYTLSPSDLTPLI</sequence>
<dbReference type="InterPro" id="IPR037151">
    <property type="entry name" value="AlkB-like_sf"/>
</dbReference>
<dbReference type="PANTHER" id="PTHR31212:SF4">
    <property type="entry name" value="ALPHA-KETOGLUTARATE-DEPENDENT DIOXYGENASE ALKB HOMOLOG 3"/>
    <property type="match status" value="1"/>
</dbReference>
<comment type="caution">
    <text evidence="1">The sequence shown here is derived from an EMBL/GenBank/DDBJ whole genome shotgun (WGS) entry which is preliminary data.</text>
</comment>
<evidence type="ECO:0000313" key="2">
    <source>
        <dbReference type="Proteomes" id="UP000095705"/>
    </source>
</evidence>
<name>A0A1E5PKN8_9ACTN</name>
<keyword evidence="2" id="KW-1185">Reference proteome</keyword>
<dbReference type="OrthoDB" id="1164779at2"/>
<organism evidence="1 2">
    <name type="scientific">Streptomyces subrutilus</name>
    <dbReference type="NCBI Taxonomy" id="36818"/>
    <lineage>
        <taxon>Bacteria</taxon>
        <taxon>Bacillati</taxon>
        <taxon>Actinomycetota</taxon>
        <taxon>Actinomycetes</taxon>
        <taxon>Kitasatosporales</taxon>
        <taxon>Streptomycetaceae</taxon>
        <taxon>Streptomyces</taxon>
    </lineage>
</organism>
<evidence type="ECO:0000313" key="1">
    <source>
        <dbReference type="EMBL" id="OEJ30136.1"/>
    </source>
</evidence>
<dbReference type="STRING" id="36818.BGK67_00990"/>
<dbReference type="SUPFAM" id="SSF51197">
    <property type="entry name" value="Clavaminate synthase-like"/>
    <property type="match status" value="1"/>
</dbReference>
<dbReference type="GO" id="GO:0006307">
    <property type="term" value="P:DNA alkylation repair"/>
    <property type="evidence" value="ECO:0007669"/>
    <property type="project" value="InterPro"/>
</dbReference>
<gene>
    <name evidence="1" type="ORF">BGK67_00990</name>
</gene>
<accession>A0A1E5PKN8</accession>
<reference evidence="1 2" key="1">
    <citation type="submission" date="2016-08" db="EMBL/GenBank/DDBJ databases">
        <title>The complete genome of Streptomyces subrutilus 10-1-1.</title>
        <authorList>
            <person name="Chen X."/>
        </authorList>
    </citation>
    <scope>NUCLEOTIDE SEQUENCE [LARGE SCALE GENOMIC DNA]</scope>
    <source>
        <strain evidence="1 2">10-1-1</strain>
    </source>
</reference>
<proteinExistence type="predicted"/>
<dbReference type="RefSeq" id="WP_069918251.1">
    <property type="nucleotide sequence ID" value="NZ_MEHK01000001.1"/>
</dbReference>
<dbReference type="EMBL" id="MEHK01000001">
    <property type="protein sequence ID" value="OEJ30136.1"/>
    <property type="molecule type" value="Genomic_DNA"/>
</dbReference>